<comment type="subcellular location">
    <subcellularLocation>
        <location evidence="1">Membrane</location>
    </subcellularLocation>
</comment>
<dbReference type="RefSeq" id="XP_009062410.1">
    <property type="nucleotide sequence ID" value="XM_009064162.1"/>
</dbReference>
<dbReference type="Pfam" id="PF13676">
    <property type="entry name" value="TIR_2"/>
    <property type="match status" value="1"/>
</dbReference>
<sequence>DYQHDIFVSCAREQYDVVLESIVKRLEEQESFKVFITERNVQANECKMGTTLANLDKSRFFMICLSNNFCEDQWCEFETNMAMQKTLYENAGNVIVVLLEDISIENMNKQLWWLVRNEEYLLWDENEDTSELFWIKLRSRLNSINSNGQNIPMSNLS</sequence>
<evidence type="ECO:0000256" key="5">
    <source>
        <dbReference type="ARBA" id="ARBA00023136"/>
    </source>
</evidence>
<dbReference type="GeneID" id="20235056"/>
<organism evidence="7 8">
    <name type="scientific">Lottia gigantea</name>
    <name type="common">Giant owl limpet</name>
    <dbReference type="NCBI Taxonomy" id="225164"/>
    <lineage>
        <taxon>Eukaryota</taxon>
        <taxon>Metazoa</taxon>
        <taxon>Spiralia</taxon>
        <taxon>Lophotrochozoa</taxon>
        <taxon>Mollusca</taxon>
        <taxon>Gastropoda</taxon>
        <taxon>Patellogastropoda</taxon>
        <taxon>Lottioidea</taxon>
        <taxon>Lottiidae</taxon>
        <taxon>Lottia</taxon>
    </lineage>
</organism>
<dbReference type="PANTHER" id="PTHR24365">
    <property type="entry name" value="TOLL-LIKE RECEPTOR"/>
    <property type="match status" value="1"/>
</dbReference>
<dbReference type="InterPro" id="IPR035897">
    <property type="entry name" value="Toll_tir_struct_dom_sf"/>
</dbReference>
<proteinExistence type="predicted"/>
<dbReference type="GO" id="GO:0038023">
    <property type="term" value="F:signaling receptor activity"/>
    <property type="evidence" value="ECO:0007669"/>
    <property type="project" value="TreeGrafter"/>
</dbReference>
<feature type="domain" description="TIR" evidence="6">
    <location>
        <begin position="2"/>
        <end position="141"/>
    </location>
</feature>
<dbReference type="SMART" id="SM00255">
    <property type="entry name" value="TIR"/>
    <property type="match status" value="1"/>
</dbReference>
<dbReference type="STRING" id="225164.V4A0V9"/>
<dbReference type="SUPFAM" id="SSF52200">
    <property type="entry name" value="Toll/Interleukin receptor TIR domain"/>
    <property type="match status" value="1"/>
</dbReference>
<accession>V4A0V9</accession>
<dbReference type="HOGENOM" id="CLU_053932_3_1_1"/>
<evidence type="ECO:0000256" key="1">
    <source>
        <dbReference type="ARBA" id="ARBA00004370"/>
    </source>
</evidence>
<dbReference type="GO" id="GO:0005886">
    <property type="term" value="C:plasma membrane"/>
    <property type="evidence" value="ECO:0007669"/>
    <property type="project" value="TreeGrafter"/>
</dbReference>
<keyword evidence="8" id="KW-1185">Reference proteome</keyword>
<dbReference type="InterPro" id="IPR000157">
    <property type="entry name" value="TIR_dom"/>
</dbReference>
<evidence type="ECO:0000256" key="2">
    <source>
        <dbReference type="ARBA" id="ARBA00022692"/>
    </source>
</evidence>
<dbReference type="GO" id="GO:0007165">
    <property type="term" value="P:signal transduction"/>
    <property type="evidence" value="ECO:0007669"/>
    <property type="project" value="InterPro"/>
</dbReference>
<dbReference type="OrthoDB" id="6134202at2759"/>
<dbReference type="EMBL" id="KB202958">
    <property type="protein sequence ID" value="ESO86901.1"/>
    <property type="molecule type" value="Genomic_DNA"/>
</dbReference>
<evidence type="ECO:0000259" key="6">
    <source>
        <dbReference type="PROSITE" id="PS50104"/>
    </source>
</evidence>
<dbReference type="PROSITE" id="PS50104">
    <property type="entry name" value="TIR"/>
    <property type="match status" value="1"/>
</dbReference>
<keyword evidence="4" id="KW-1133">Transmembrane helix</keyword>
<protein>
    <recommendedName>
        <fullName evidence="6">TIR domain-containing protein</fullName>
    </recommendedName>
</protein>
<evidence type="ECO:0000256" key="3">
    <source>
        <dbReference type="ARBA" id="ARBA00022729"/>
    </source>
</evidence>
<dbReference type="Proteomes" id="UP000030746">
    <property type="component" value="Unassembled WGS sequence"/>
</dbReference>
<keyword evidence="5" id="KW-0472">Membrane</keyword>
<feature type="non-terminal residue" evidence="7">
    <location>
        <position position="1"/>
    </location>
</feature>
<reference evidence="7 8" key="1">
    <citation type="journal article" date="2013" name="Nature">
        <title>Insights into bilaterian evolution from three spiralian genomes.</title>
        <authorList>
            <person name="Simakov O."/>
            <person name="Marletaz F."/>
            <person name="Cho S.J."/>
            <person name="Edsinger-Gonzales E."/>
            <person name="Havlak P."/>
            <person name="Hellsten U."/>
            <person name="Kuo D.H."/>
            <person name="Larsson T."/>
            <person name="Lv J."/>
            <person name="Arendt D."/>
            <person name="Savage R."/>
            <person name="Osoegawa K."/>
            <person name="de Jong P."/>
            <person name="Grimwood J."/>
            <person name="Chapman J.A."/>
            <person name="Shapiro H."/>
            <person name="Aerts A."/>
            <person name="Otillar R.P."/>
            <person name="Terry A.Y."/>
            <person name="Boore J.L."/>
            <person name="Grigoriev I.V."/>
            <person name="Lindberg D.R."/>
            <person name="Seaver E.C."/>
            <person name="Weisblat D.A."/>
            <person name="Putnam N.H."/>
            <person name="Rokhsar D.S."/>
        </authorList>
    </citation>
    <scope>NUCLEOTIDE SEQUENCE [LARGE SCALE GENOMIC DNA]</scope>
</reference>
<evidence type="ECO:0000313" key="8">
    <source>
        <dbReference type="Proteomes" id="UP000030746"/>
    </source>
</evidence>
<evidence type="ECO:0000256" key="4">
    <source>
        <dbReference type="ARBA" id="ARBA00022989"/>
    </source>
</evidence>
<dbReference type="PANTHER" id="PTHR24365:SF530">
    <property type="entry name" value="MSTPROX-RELATED"/>
    <property type="match status" value="1"/>
</dbReference>
<keyword evidence="2" id="KW-0812">Transmembrane</keyword>
<evidence type="ECO:0000313" key="7">
    <source>
        <dbReference type="EMBL" id="ESO86901.1"/>
    </source>
</evidence>
<dbReference type="CTD" id="20235056"/>
<dbReference type="Gene3D" id="3.40.50.10140">
    <property type="entry name" value="Toll/interleukin-1 receptor homology (TIR) domain"/>
    <property type="match status" value="1"/>
</dbReference>
<gene>
    <name evidence="7" type="ORF">LOTGIDRAFT_146009</name>
</gene>
<dbReference type="KEGG" id="lgi:LOTGIDRAFT_146009"/>
<dbReference type="AlphaFoldDB" id="V4A0V9"/>
<keyword evidence="3" id="KW-0732">Signal</keyword>
<name>V4A0V9_LOTGI</name>